<evidence type="ECO:0000256" key="3">
    <source>
        <dbReference type="ARBA" id="ARBA00022723"/>
    </source>
</evidence>
<dbReference type="InterPro" id="IPR014864">
    <property type="entry name" value="TF_NikR_Ni-bd_C"/>
</dbReference>
<dbReference type="InterPro" id="IPR002145">
    <property type="entry name" value="CopG"/>
</dbReference>
<evidence type="ECO:0000313" key="11">
    <source>
        <dbReference type="Proteomes" id="UP000295565"/>
    </source>
</evidence>
<evidence type="ECO:0000256" key="4">
    <source>
        <dbReference type="ARBA" id="ARBA00023015"/>
    </source>
</evidence>
<evidence type="ECO:0000259" key="8">
    <source>
        <dbReference type="Pfam" id="PF01402"/>
    </source>
</evidence>
<keyword evidence="6 7" id="KW-0804">Transcription</keyword>
<dbReference type="InterPro" id="IPR045865">
    <property type="entry name" value="ACT-like_dom_sf"/>
</dbReference>
<evidence type="ECO:0000256" key="5">
    <source>
        <dbReference type="ARBA" id="ARBA00023125"/>
    </source>
</evidence>
<proteinExistence type="inferred from homology"/>
<keyword evidence="11" id="KW-1185">Reference proteome</keyword>
<dbReference type="SUPFAM" id="SSF47598">
    <property type="entry name" value="Ribbon-helix-helix"/>
    <property type="match status" value="1"/>
</dbReference>
<dbReference type="GO" id="GO:0010045">
    <property type="term" value="P:response to nickel cation"/>
    <property type="evidence" value="ECO:0007669"/>
    <property type="project" value="InterPro"/>
</dbReference>
<feature type="binding site" evidence="7">
    <location>
        <position position="94"/>
    </location>
    <ligand>
        <name>Ni(2+)</name>
        <dbReference type="ChEBI" id="CHEBI:49786"/>
    </ligand>
</feature>
<keyword evidence="2 7" id="KW-0533">Nickel</keyword>
<comment type="cofactor">
    <cofactor evidence="7">
        <name>Ni(2+)</name>
        <dbReference type="ChEBI" id="CHEBI:49786"/>
    </cofactor>
    <text evidence="7">Binds 1 nickel ion per subunit.</text>
</comment>
<sequence length="132" mass="15204">MQRITITIDDDLAEHLDEVIESRGYSSRSEAVRDLVRESLILDDSEDNQLCMGVLTYVFKHETRELSRRLTHLQHDHHDLSVSTLHMHINHDDCLEVTILKGPRQSLQHFSDSLTSQRGVSHGNLKLIPMPK</sequence>
<dbReference type="InterPro" id="IPR010985">
    <property type="entry name" value="Ribbon_hlx_hlx"/>
</dbReference>
<feature type="binding site" evidence="7">
    <location>
        <position position="88"/>
    </location>
    <ligand>
        <name>Ni(2+)</name>
        <dbReference type="ChEBI" id="CHEBI:49786"/>
    </ligand>
</feature>
<dbReference type="InterPro" id="IPR022988">
    <property type="entry name" value="Ni_resp_reg_NikR"/>
</dbReference>
<dbReference type="Gene3D" id="1.10.1220.10">
    <property type="entry name" value="Met repressor-like"/>
    <property type="match status" value="1"/>
</dbReference>
<dbReference type="OrthoDB" id="9806294at2"/>
<keyword evidence="3 7" id="KW-0479">Metal-binding</keyword>
<feature type="domain" description="Transcription factor NikR nickel binding C-terminal" evidence="9">
    <location>
        <begin position="52"/>
        <end position="127"/>
    </location>
</feature>
<dbReference type="RefSeq" id="WP_131912424.1">
    <property type="nucleotide sequence ID" value="NZ_OU594967.1"/>
</dbReference>
<protein>
    <recommendedName>
        <fullName evidence="7">Putative nickel-responsive regulator</fullName>
    </recommendedName>
</protein>
<feature type="domain" description="Ribbon-helix-helix protein CopG" evidence="8">
    <location>
        <begin position="3"/>
        <end position="40"/>
    </location>
</feature>
<evidence type="ECO:0000256" key="6">
    <source>
        <dbReference type="ARBA" id="ARBA00023163"/>
    </source>
</evidence>
<dbReference type="PANTHER" id="PTHR34719">
    <property type="entry name" value="NICKEL-RESPONSIVE REGULATOR"/>
    <property type="match status" value="1"/>
</dbReference>
<organism evidence="10 11">
    <name type="scientific">Celerinatantimonas diazotrophica</name>
    <dbReference type="NCBI Taxonomy" id="412034"/>
    <lineage>
        <taxon>Bacteria</taxon>
        <taxon>Pseudomonadati</taxon>
        <taxon>Pseudomonadota</taxon>
        <taxon>Gammaproteobacteria</taxon>
        <taxon>Celerinatantimonadaceae</taxon>
        <taxon>Celerinatantimonas</taxon>
    </lineage>
</organism>
<feature type="binding site" evidence="7">
    <location>
        <position position="86"/>
    </location>
    <ligand>
        <name>Ni(2+)</name>
        <dbReference type="ChEBI" id="CHEBI:49786"/>
    </ligand>
</feature>
<gene>
    <name evidence="10" type="ORF">EV690_1595</name>
</gene>
<evidence type="ECO:0000313" key="10">
    <source>
        <dbReference type="EMBL" id="TCK57893.1"/>
    </source>
</evidence>
<dbReference type="EMBL" id="SMGD01000012">
    <property type="protein sequence ID" value="TCK57893.1"/>
    <property type="molecule type" value="Genomic_DNA"/>
</dbReference>
<feature type="binding site" evidence="7">
    <location>
        <position position="75"/>
    </location>
    <ligand>
        <name>Ni(2+)</name>
        <dbReference type="ChEBI" id="CHEBI:49786"/>
    </ligand>
</feature>
<dbReference type="GO" id="GO:0016151">
    <property type="term" value="F:nickel cation binding"/>
    <property type="evidence" value="ECO:0007669"/>
    <property type="project" value="UniProtKB-UniRule"/>
</dbReference>
<dbReference type="HAMAP" id="MF_00476">
    <property type="entry name" value="NikR"/>
    <property type="match status" value="1"/>
</dbReference>
<dbReference type="Pfam" id="PF08753">
    <property type="entry name" value="NikR_C"/>
    <property type="match status" value="1"/>
</dbReference>
<evidence type="ECO:0000259" key="9">
    <source>
        <dbReference type="Pfam" id="PF08753"/>
    </source>
</evidence>
<dbReference type="NCBIfam" id="NF002815">
    <property type="entry name" value="PRK02967.1"/>
    <property type="match status" value="1"/>
</dbReference>
<dbReference type="Gene3D" id="3.30.70.1150">
    <property type="entry name" value="ACT-like. Chain A, domain 2"/>
    <property type="match status" value="1"/>
</dbReference>
<dbReference type="NCBIfam" id="NF003381">
    <property type="entry name" value="PRK04460.1"/>
    <property type="match status" value="1"/>
</dbReference>
<dbReference type="InterPro" id="IPR050192">
    <property type="entry name" value="CopG/NikR_regulator"/>
</dbReference>
<name>A0A4R1K2H0_9GAMM</name>
<dbReference type="PANTHER" id="PTHR34719:SF2">
    <property type="entry name" value="NICKEL-RESPONSIVE REGULATOR"/>
    <property type="match status" value="1"/>
</dbReference>
<keyword evidence="4 7" id="KW-0805">Transcription regulation</keyword>
<evidence type="ECO:0000256" key="7">
    <source>
        <dbReference type="HAMAP-Rule" id="MF_00476"/>
    </source>
</evidence>
<reference evidence="10 11" key="1">
    <citation type="submission" date="2019-03" db="EMBL/GenBank/DDBJ databases">
        <title>Genomic Encyclopedia of Type Strains, Phase IV (KMG-IV): sequencing the most valuable type-strain genomes for metagenomic binning, comparative biology and taxonomic classification.</title>
        <authorList>
            <person name="Goeker M."/>
        </authorList>
    </citation>
    <scope>NUCLEOTIDE SEQUENCE [LARGE SCALE GENOMIC DNA]</scope>
    <source>
        <strain evidence="10 11">DSM 18577</strain>
    </source>
</reference>
<comment type="function">
    <text evidence="7">Transcriptional regulator.</text>
</comment>
<dbReference type="SUPFAM" id="SSF55021">
    <property type="entry name" value="ACT-like"/>
    <property type="match status" value="1"/>
</dbReference>
<dbReference type="InterPro" id="IPR013321">
    <property type="entry name" value="Arc_rbn_hlx_hlx"/>
</dbReference>
<evidence type="ECO:0000256" key="2">
    <source>
        <dbReference type="ARBA" id="ARBA00022596"/>
    </source>
</evidence>
<dbReference type="GO" id="GO:0003677">
    <property type="term" value="F:DNA binding"/>
    <property type="evidence" value="ECO:0007669"/>
    <property type="project" value="UniProtKB-KW"/>
</dbReference>
<comment type="caution">
    <text evidence="10">The sequence shown here is derived from an EMBL/GenBank/DDBJ whole genome shotgun (WGS) entry which is preliminary data.</text>
</comment>
<accession>A0A4R1K2H0</accession>
<dbReference type="Pfam" id="PF01402">
    <property type="entry name" value="RHH_1"/>
    <property type="match status" value="1"/>
</dbReference>
<evidence type="ECO:0000256" key="1">
    <source>
        <dbReference type="ARBA" id="ARBA00008478"/>
    </source>
</evidence>
<dbReference type="GO" id="GO:0003700">
    <property type="term" value="F:DNA-binding transcription factor activity"/>
    <property type="evidence" value="ECO:0007669"/>
    <property type="project" value="UniProtKB-UniRule"/>
</dbReference>
<dbReference type="CDD" id="cd22231">
    <property type="entry name" value="RHH_NikR_HicB-like"/>
    <property type="match status" value="1"/>
</dbReference>
<keyword evidence="5 7" id="KW-0238">DNA-binding</keyword>
<dbReference type="Proteomes" id="UP000295565">
    <property type="component" value="Unassembled WGS sequence"/>
</dbReference>
<comment type="similarity">
    <text evidence="1 7">Belongs to the transcriptional regulatory CopG/NikR family.</text>
</comment>
<dbReference type="InterPro" id="IPR027271">
    <property type="entry name" value="Acetolactate_synth/TF_NikR_C"/>
</dbReference>
<dbReference type="AlphaFoldDB" id="A0A4R1K2H0"/>